<gene>
    <name evidence="2" type="ORF">P170DRAFT_5928</name>
</gene>
<evidence type="ECO:0000256" key="1">
    <source>
        <dbReference type="SAM" id="Phobius"/>
    </source>
</evidence>
<keyword evidence="1" id="KW-0812">Transmembrane</keyword>
<keyword evidence="1" id="KW-1133">Transmembrane helix</keyword>
<sequence>MQSPPAGCTPRCMLYRVASLLALVLVISIMHQWPFRDLAHSTSPSTGRSRSRQILASSGTVAQPYGAIGHGPEGLSCPDRVVCAT</sequence>
<protein>
    <submittedName>
        <fullName evidence="2">Uncharacterized protein</fullName>
    </submittedName>
</protein>
<comment type="caution">
    <text evidence="2">The sequence shown here is derived from an EMBL/GenBank/DDBJ whole genome shotgun (WGS) entry which is preliminary data.</text>
</comment>
<dbReference type="EMBL" id="MSFO01000001">
    <property type="protein sequence ID" value="PLB53892.1"/>
    <property type="molecule type" value="Genomic_DNA"/>
</dbReference>
<dbReference type="VEuPathDB" id="FungiDB:P170DRAFT_5928"/>
<proteinExistence type="predicted"/>
<reference evidence="2 3" key="1">
    <citation type="submission" date="2016-12" db="EMBL/GenBank/DDBJ databases">
        <title>The genomes of Aspergillus section Nigri reveals drivers in fungal speciation.</title>
        <authorList>
            <consortium name="DOE Joint Genome Institute"/>
            <person name="Vesth T.C."/>
            <person name="Nybo J."/>
            <person name="Theobald S."/>
            <person name="Brandl J."/>
            <person name="Frisvad J.C."/>
            <person name="Nielsen K.F."/>
            <person name="Lyhne E.K."/>
            <person name="Kogle M.E."/>
            <person name="Kuo A."/>
            <person name="Riley R."/>
            <person name="Clum A."/>
            <person name="Nolan M."/>
            <person name="Lipzen A."/>
            <person name="Salamov A."/>
            <person name="Henrissat B."/>
            <person name="Wiebenga A."/>
            <person name="De Vries R.P."/>
            <person name="Grigoriev I.V."/>
            <person name="Mortensen U.H."/>
            <person name="Andersen M.R."/>
            <person name="Baker S.E."/>
        </authorList>
    </citation>
    <scope>NUCLEOTIDE SEQUENCE [LARGE SCALE GENOMIC DNA]</scope>
    <source>
        <strain evidence="2 3">IBT 23096</strain>
    </source>
</reference>
<dbReference type="RefSeq" id="XP_024709194.1">
    <property type="nucleotide sequence ID" value="XM_024855290.1"/>
</dbReference>
<evidence type="ECO:0000313" key="3">
    <source>
        <dbReference type="Proteomes" id="UP000234275"/>
    </source>
</evidence>
<evidence type="ECO:0000313" key="2">
    <source>
        <dbReference type="EMBL" id="PLB53892.1"/>
    </source>
</evidence>
<accession>A0A2I2GLY9</accession>
<keyword evidence="3" id="KW-1185">Reference proteome</keyword>
<organism evidence="2 3">
    <name type="scientific">Aspergillus steynii IBT 23096</name>
    <dbReference type="NCBI Taxonomy" id="1392250"/>
    <lineage>
        <taxon>Eukaryota</taxon>
        <taxon>Fungi</taxon>
        <taxon>Dikarya</taxon>
        <taxon>Ascomycota</taxon>
        <taxon>Pezizomycotina</taxon>
        <taxon>Eurotiomycetes</taxon>
        <taxon>Eurotiomycetidae</taxon>
        <taxon>Eurotiales</taxon>
        <taxon>Aspergillaceae</taxon>
        <taxon>Aspergillus</taxon>
        <taxon>Aspergillus subgen. Circumdati</taxon>
    </lineage>
</organism>
<name>A0A2I2GLY9_9EURO</name>
<dbReference type="AlphaFoldDB" id="A0A2I2GLY9"/>
<feature type="transmembrane region" description="Helical" evidence="1">
    <location>
        <begin position="12"/>
        <end position="33"/>
    </location>
</feature>
<dbReference type="GeneID" id="36562996"/>
<keyword evidence="1" id="KW-0472">Membrane</keyword>
<dbReference type="Proteomes" id="UP000234275">
    <property type="component" value="Unassembled WGS sequence"/>
</dbReference>